<dbReference type="EMBL" id="JAMDGZ010000027">
    <property type="protein sequence ID" value="MDD1014696.1"/>
    <property type="molecule type" value="Genomic_DNA"/>
</dbReference>
<reference evidence="2 3" key="1">
    <citation type="submission" date="2022-05" db="EMBL/GenBank/DDBJ databases">
        <title>Novel Pseudomonas spp. Isolated from a Rainbow Trout Aquaculture Facility.</title>
        <authorList>
            <person name="Testerman T."/>
            <person name="Graf J."/>
        </authorList>
    </citation>
    <scope>NUCLEOTIDE SEQUENCE [LARGE SCALE GENOMIC DNA]</scope>
    <source>
        <strain evidence="2 3">ID1025</strain>
    </source>
</reference>
<dbReference type="Proteomes" id="UP001148184">
    <property type="component" value="Unassembled WGS sequence"/>
</dbReference>
<proteinExistence type="predicted"/>
<organism evidence="2 3">
    <name type="scientific">Pseudomonas rubra</name>
    <dbReference type="NCBI Taxonomy" id="2942627"/>
    <lineage>
        <taxon>Bacteria</taxon>
        <taxon>Pseudomonadati</taxon>
        <taxon>Pseudomonadota</taxon>
        <taxon>Gammaproteobacteria</taxon>
        <taxon>Pseudomonadales</taxon>
        <taxon>Pseudomonadaceae</taxon>
        <taxon>Pseudomonas</taxon>
    </lineage>
</organism>
<accession>A0ABT5P8R3</accession>
<gene>
    <name evidence="2" type="ORF">M5G17_13530</name>
</gene>
<comment type="caution">
    <text evidence="2">The sequence shown here is derived from an EMBL/GenBank/DDBJ whole genome shotgun (WGS) entry which is preliminary data.</text>
</comment>
<keyword evidence="3" id="KW-1185">Reference proteome</keyword>
<feature type="region of interest" description="Disordered" evidence="1">
    <location>
        <begin position="137"/>
        <end position="158"/>
    </location>
</feature>
<evidence type="ECO:0000256" key="1">
    <source>
        <dbReference type="SAM" id="MobiDB-lite"/>
    </source>
</evidence>
<protein>
    <submittedName>
        <fullName evidence="2">Phage tail assembly chaperone</fullName>
    </submittedName>
</protein>
<evidence type="ECO:0000313" key="2">
    <source>
        <dbReference type="EMBL" id="MDD1014696.1"/>
    </source>
</evidence>
<dbReference type="RefSeq" id="WP_273893421.1">
    <property type="nucleotide sequence ID" value="NZ_JAMDGP010000066.1"/>
</dbReference>
<evidence type="ECO:0000313" key="3">
    <source>
        <dbReference type="Proteomes" id="UP001148184"/>
    </source>
</evidence>
<name>A0ABT5P8R3_9PSED</name>
<sequence length="158" mass="17798">MNTEGLASAPSASIENMYYSPSVNGFYVQSIHGASVPDDVRPIDYETYLSLFEGQSRSGKRIMPDDQGNPVLMAQEPPTLEQRKASALSWRANQLAETDGLVARHRDELETGGTTLDTVQYQTLQIYRKALRDWPQSERFPDSEFRPTPPTWLSTQTQ</sequence>